<evidence type="ECO:0000259" key="7">
    <source>
        <dbReference type="PROSITE" id="PS50979"/>
    </source>
</evidence>
<keyword evidence="9" id="KW-1185">Reference proteome</keyword>
<dbReference type="AlphaFoldDB" id="A0A1C4VU57"/>
<accession>A0A1C4VU57</accession>
<dbReference type="InterPro" id="IPR011764">
    <property type="entry name" value="Biotin_carboxylation_dom"/>
</dbReference>
<dbReference type="InterPro" id="IPR005482">
    <property type="entry name" value="Biotin_COase_C"/>
</dbReference>
<feature type="domain" description="Biotin carboxylation" evidence="7">
    <location>
        <begin position="1"/>
        <end position="455"/>
    </location>
</feature>
<dbReference type="InterPro" id="IPR005479">
    <property type="entry name" value="CPAse_ATP-bd"/>
</dbReference>
<evidence type="ECO:0000256" key="2">
    <source>
        <dbReference type="ARBA" id="ARBA00022741"/>
    </source>
</evidence>
<dbReference type="PROSITE" id="PS00866">
    <property type="entry name" value="CPSASE_1"/>
    <property type="match status" value="1"/>
</dbReference>
<dbReference type="PANTHER" id="PTHR18866:SF128">
    <property type="entry name" value="UREA AMIDOLYASE"/>
    <property type="match status" value="1"/>
</dbReference>
<keyword evidence="1" id="KW-0436">Ligase</keyword>
<dbReference type="Pfam" id="PF02786">
    <property type="entry name" value="CPSase_L_D2"/>
    <property type="match status" value="1"/>
</dbReference>
<dbReference type="STRING" id="262898.GA0070564_1011458"/>
<sequence length="455" mass="48712">MIESLLVANRGEIARRIIRTAKRLGIRAIAVHSEADADLPFVTEADQAVCVGPANPAQSYRNVEAILAAAKETGAQAIHPGYGFLSENADFARTVEEAGLIWVGPRADAITAMGDKINARNLMAAAGVPVAPGTTDPAASVDAAVAAATEIGYPVMVKAAAGGGGMGMGVAEDEAELRTQYEKVGAFAERMFGDGSVLIERYFPRVRHVEVQILGLADGRVVALGERECSVQRRNQKLVEESPSPAVSAELRERFLAAAVRAGEAVNYRNAGTVECLLVPRERDFEGDGPGSEEFFFLEMNTRLQVEHPVTEYVYGVDLVEEQLRVAAGLAPTFDPDTLAPRGHAIELRINAEDPKRFLPGPGVVKTWVEPTGEGVRVDSGYVAGNTVTPFYDSLMAKLILTGATRAEAIERARAAVAAFEIAGPKNNLPFFAELLENDEFLSGDYDTGIVSRMR</sequence>
<dbReference type="GO" id="GO:0005524">
    <property type="term" value="F:ATP binding"/>
    <property type="evidence" value="ECO:0007669"/>
    <property type="project" value="UniProtKB-UniRule"/>
</dbReference>
<evidence type="ECO:0000256" key="5">
    <source>
        <dbReference type="PROSITE-ProRule" id="PRU00409"/>
    </source>
</evidence>
<dbReference type="OrthoDB" id="249215at2"/>
<dbReference type="SUPFAM" id="SSF52440">
    <property type="entry name" value="PreATP-grasp domain"/>
    <property type="match status" value="1"/>
</dbReference>
<evidence type="ECO:0000256" key="1">
    <source>
        <dbReference type="ARBA" id="ARBA00022598"/>
    </source>
</evidence>
<dbReference type="SMART" id="SM00878">
    <property type="entry name" value="Biotin_carb_C"/>
    <property type="match status" value="1"/>
</dbReference>
<reference evidence="9" key="1">
    <citation type="submission" date="2016-06" db="EMBL/GenBank/DDBJ databases">
        <authorList>
            <person name="Varghese N."/>
            <person name="Submissions Spin"/>
        </authorList>
    </citation>
    <scope>NUCLEOTIDE SEQUENCE [LARGE SCALE GENOMIC DNA]</scope>
    <source>
        <strain evidence="9">DSM 44830</strain>
    </source>
</reference>
<dbReference type="SUPFAM" id="SSF56059">
    <property type="entry name" value="Glutathione synthetase ATP-binding domain-like"/>
    <property type="match status" value="1"/>
</dbReference>
<dbReference type="Pfam" id="PF02785">
    <property type="entry name" value="Biotin_carb_C"/>
    <property type="match status" value="1"/>
</dbReference>
<gene>
    <name evidence="8" type="ORF">GA0070564_1011458</name>
</gene>
<dbReference type="GO" id="GO:0046872">
    <property type="term" value="F:metal ion binding"/>
    <property type="evidence" value="ECO:0007669"/>
    <property type="project" value="InterPro"/>
</dbReference>
<dbReference type="PROSITE" id="PS00867">
    <property type="entry name" value="CPSASE_2"/>
    <property type="match status" value="1"/>
</dbReference>
<dbReference type="InterPro" id="IPR016185">
    <property type="entry name" value="PreATP-grasp_dom_sf"/>
</dbReference>
<protein>
    <submittedName>
        <fullName evidence="8">Acetyl-CoA carboxylase, biotin carboxylase subunit</fullName>
    </submittedName>
</protein>
<dbReference type="InterPro" id="IPR011761">
    <property type="entry name" value="ATP-grasp"/>
</dbReference>
<evidence type="ECO:0000259" key="6">
    <source>
        <dbReference type="PROSITE" id="PS50975"/>
    </source>
</evidence>
<keyword evidence="4" id="KW-0092">Biotin</keyword>
<dbReference type="PROSITE" id="PS50979">
    <property type="entry name" value="BC"/>
    <property type="match status" value="1"/>
</dbReference>
<proteinExistence type="predicted"/>
<feature type="domain" description="ATP-grasp" evidence="6">
    <location>
        <begin position="120"/>
        <end position="328"/>
    </location>
</feature>
<dbReference type="InterPro" id="IPR011054">
    <property type="entry name" value="Rudment_hybrid_motif"/>
</dbReference>
<dbReference type="SUPFAM" id="SSF51246">
    <property type="entry name" value="Rudiment single hybrid motif"/>
    <property type="match status" value="1"/>
</dbReference>
<dbReference type="InterPro" id="IPR050856">
    <property type="entry name" value="Biotin_carboxylase_complex"/>
</dbReference>
<dbReference type="PANTHER" id="PTHR18866">
    <property type="entry name" value="CARBOXYLASE:PYRUVATE/ACETYL-COA/PROPIONYL-COA CARBOXYLASE"/>
    <property type="match status" value="1"/>
</dbReference>
<evidence type="ECO:0000313" key="8">
    <source>
        <dbReference type="EMBL" id="SCE87507.1"/>
    </source>
</evidence>
<dbReference type="EMBL" id="FMCX01000001">
    <property type="protein sequence ID" value="SCE87507.1"/>
    <property type="molecule type" value="Genomic_DNA"/>
</dbReference>
<dbReference type="RefSeq" id="WP_091604206.1">
    <property type="nucleotide sequence ID" value="NZ_FMCX01000001.1"/>
</dbReference>
<dbReference type="FunFam" id="3.40.50.20:FF:000010">
    <property type="entry name" value="Propionyl-CoA carboxylase subunit alpha"/>
    <property type="match status" value="1"/>
</dbReference>
<dbReference type="FunFam" id="3.30.1490.20:FF:000003">
    <property type="entry name" value="acetyl-CoA carboxylase isoform X1"/>
    <property type="match status" value="1"/>
</dbReference>
<evidence type="ECO:0000313" key="9">
    <source>
        <dbReference type="Proteomes" id="UP000199504"/>
    </source>
</evidence>
<keyword evidence="2 5" id="KW-0547">Nucleotide-binding</keyword>
<dbReference type="Gene3D" id="3.30.470.20">
    <property type="entry name" value="ATP-grasp fold, B domain"/>
    <property type="match status" value="1"/>
</dbReference>
<evidence type="ECO:0000256" key="4">
    <source>
        <dbReference type="ARBA" id="ARBA00023267"/>
    </source>
</evidence>
<dbReference type="Proteomes" id="UP000199504">
    <property type="component" value="Unassembled WGS sequence"/>
</dbReference>
<keyword evidence="3 5" id="KW-0067">ATP-binding</keyword>
<organism evidence="8 9">
    <name type="scientific">Micromonospora mirobrigensis</name>
    <dbReference type="NCBI Taxonomy" id="262898"/>
    <lineage>
        <taxon>Bacteria</taxon>
        <taxon>Bacillati</taxon>
        <taxon>Actinomycetota</taxon>
        <taxon>Actinomycetes</taxon>
        <taxon>Micromonosporales</taxon>
        <taxon>Micromonosporaceae</taxon>
        <taxon>Micromonospora</taxon>
    </lineage>
</organism>
<dbReference type="Pfam" id="PF00289">
    <property type="entry name" value="Biotin_carb_N"/>
    <property type="match status" value="1"/>
</dbReference>
<name>A0A1C4VU57_9ACTN</name>
<dbReference type="InterPro" id="IPR005481">
    <property type="entry name" value="BC-like_N"/>
</dbReference>
<evidence type="ECO:0000256" key="3">
    <source>
        <dbReference type="ARBA" id="ARBA00022840"/>
    </source>
</evidence>
<dbReference type="GO" id="GO:0016874">
    <property type="term" value="F:ligase activity"/>
    <property type="evidence" value="ECO:0007669"/>
    <property type="project" value="UniProtKB-KW"/>
</dbReference>
<dbReference type="PROSITE" id="PS50975">
    <property type="entry name" value="ATP_GRASP"/>
    <property type="match status" value="1"/>
</dbReference>